<comment type="caution">
    <text evidence="2">The sequence shown here is derived from an EMBL/GenBank/DDBJ whole genome shotgun (WGS) entry which is preliminary data.</text>
</comment>
<name>A0AAP2GE84_9BACT</name>
<accession>A0AAP2GE84</accession>
<dbReference type="InterPro" id="IPR009003">
    <property type="entry name" value="Peptidase_S1_PA"/>
</dbReference>
<keyword evidence="2" id="KW-0645">Protease</keyword>
<dbReference type="PANTHER" id="PTHR22939">
    <property type="entry name" value="SERINE PROTEASE FAMILY S1C HTRA-RELATED"/>
    <property type="match status" value="1"/>
</dbReference>
<evidence type="ECO:0000313" key="2">
    <source>
        <dbReference type="EMBL" id="MBT1688114.1"/>
    </source>
</evidence>
<reference evidence="2 3" key="1">
    <citation type="submission" date="2021-05" db="EMBL/GenBank/DDBJ databases">
        <title>A Polyphasic approach of four new species of the genus Ohtaekwangia: Ohtaekwangia histidinii sp. nov., Ohtaekwangia cretensis sp. nov., Ohtaekwangia indiensis sp. nov., Ohtaekwangia reichenbachii sp. nov. from diverse environment.</title>
        <authorList>
            <person name="Octaviana S."/>
        </authorList>
    </citation>
    <scope>NUCLEOTIDE SEQUENCE [LARGE SCALE GENOMIC DNA]</scope>
    <source>
        <strain evidence="2 3">PWU37</strain>
    </source>
</reference>
<dbReference type="Pfam" id="PF13365">
    <property type="entry name" value="Trypsin_2"/>
    <property type="match status" value="1"/>
</dbReference>
<dbReference type="Proteomes" id="UP001319180">
    <property type="component" value="Unassembled WGS sequence"/>
</dbReference>
<proteinExistence type="predicted"/>
<dbReference type="AlphaFoldDB" id="A0AAP2GE84"/>
<dbReference type="PANTHER" id="PTHR22939:SF129">
    <property type="entry name" value="SERINE PROTEASE HTRA2, MITOCHONDRIAL"/>
    <property type="match status" value="1"/>
</dbReference>
<keyword evidence="2" id="KW-0378">Hydrolase</keyword>
<protein>
    <submittedName>
        <fullName evidence="2">S1C family serine protease</fullName>
    </submittedName>
</protein>
<dbReference type="RefSeq" id="WP_254091342.1">
    <property type="nucleotide sequence ID" value="NZ_JAHESC010000023.1"/>
</dbReference>
<evidence type="ECO:0000256" key="1">
    <source>
        <dbReference type="SAM" id="SignalP"/>
    </source>
</evidence>
<sequence length="478" mass="52055">MNNCKILIAFALFVLLARHATAQLSAAQINQLGASVVKITIPLPNGKEKIATGFIYQSKEYAVTAYHVVAGASNILVRYERQGAERTATVQKIYKHADLALIKIDNPLNVAALQLATAELTLNQNLTALGFYFDAKSMDQRKLSLSSSNELRNILPSKNVTEIKNNGCPGLSLVIHKLQDNPLLPGFSGCPVLNSQGRVVGIGDGGLENGAYSISWAIPVSEIAKLMASTESFGTTSLQSTLYFSADITNEGETVNLQLADLKFLKLRTRSLAELAASSETDDLQGLNQMINTFPVAIDRSRVLFDIYQEASSGAALVLPKDMTISISNTKITVTDATNTYETTIEVATNLNQDQMQQKSAEFEGNAAGFSLSWLADPQFTYFCPAYRADGLIVRRKAFVGWAGQQNPQEYMMETFAFKNGVLLCAANKKKNYNIMFLNQRNICVGSNFQSAGCSSVLQDMTTWGAMTVAIHLTSFSI</sequence>
<dbReference type="InterPro" id="IPR043504">
    <property type="entry name" value="Peptidase_S1_PA_chymotrypsin"/>
</dbReference>
<feature type="chain" id="PRO_5042995625" evidence="1">
    <location>
        <begin position="23"/>
        <end position="478"/>
    </location>
</feature>
<dbReference type="GO" id="GO:0008233">
    <property type="term" value="F:peptidase activity"/>
    <property type="evidence" value="ECO:0007669"/>
    <property type="project" value="UniProtKB-KW"/>
</dbReference>
<dbReference type="GO" id="GO:0006508">
    <property type="term" value="P:proteolysis"/>
    <property type="evidence" value="ECO:0007669"/>
    <property type="project" value="UniProtKB-KW"/>
</dbReference>
<dbReference type="SUPFAM" id="SSF50494">
    <property type="entry name" value="Trypsin-like serine proteases"/>
    <property type="match status" value="1"/>
</dbReference>
<dbReference type="Gene3D" id="2.40.10.10">
    <property type="entry name" value="Trypsin-like serine proteases"/>
    <property type="match status" value="2"/>
</dbReference>
<gene>
    <name evidence="2" type="ORF">KK078_16205</name>
</gene>
<keyword evidence="3" id="KW-1185">Reference proteome</keyword>
<evidence type="ECO:0000313" key="3">
    <source>
        <dbReference type="Proteomes" id="UP001319180"/>
    </source>
</evidence>
<dbReference type="EMBL" id="JAHESC010000023">
    <property type="protein sequence ID" value="MBT1688114.1"/>
    <property type="molecule type" value="Genomic_DNA"/>
</dbReference>
<organism evidence="2 3">
    <name type="scientific">Dawidia soli</name>
    <dbReference type="NCBI Taxonomy" id="2782352"/>
    <lineage>
        <taxon>Bacteria</taxon>
        <taxon>Pseudomonadati</taxon>
        <taxon>Bacteroidota</taxon>
        <taxon>Cytophagia</taxon>
        <taxon>Cytophagales</taxon>
        <taxon>Chryseotaleaceae</taxon>
        <taxon>Dawidia</taxon>
    </lineage>
</organism>
<feature type="signal peptide" evidence="1">
    <location>
        <begin position="1"/>
        <end position="22"/>
    </location>
</feature>
<keyword evidence="1" id="KW-0732">Signal</keyword>